<dbReference type="Pfam" id="PF00172">
    <property type="entry name" value="Zn_clus"/>
    <property type="match status" value="2"/>
</dbReference>
<accession>A0A1Y1UJX6</accession>
<dbReference type="InterPro" id="IPR036864">
    <property type="entry name" value="Zn2-C6_fun-type_DNA-bd_sf"/>
</dbReference>
<evidence type="ECO:0000256" key="4">
    <source>
        <dbReference type="ARBA" id="ARBA00023163"/>
    </source>
</evidence>
<dbReference type="SUPFAM" id="SSF57701">
    <property type="entry name" value="Zn2/Cys6 DNA-binding domain"/>
    <property type="match status" value="2"/>
</dbReference>
<protein>
    <recommendedName>
        <fullName evidence="7">Zn(2)-C6 fungal-type domain-containing protein</fullName>
    </recommendedName>
</protein>
<dbReference type="GO" id="GO:0005634">
    <property type="term" value="C:nucleus"/>
    <property type="evidence" value="ECO:0007669"/>
    <property type="project" value="UniProtKB-SubCell"/>
</dbReference>
<dbReference type="GeneID" id="33554364"/>
<dbReference type="AlphaFoldDB" id="A0A1Y1UJX6"/>
<dbReference type="GO" id="GO:0000981">
    <property type="term" value="F:DNA-binding transcription factor activity, RNA polymerase II-specific"/>
    <property type="evidence" value="ECO:0007669"/>
    <property type="project" value="InterPro"/>
</dbReference>
<dbReference type="CDD" id="cd00067">
    <property type="entry name" value="GAL4"/>
    <property type="match status" value="2"/>
</dbReference>
<dbReference type="CDD" id="cd12148">
    <property type="entry name" value="fungal_TF_MHR"/>
    <property type="match status" value="1"/>
</dbReference>
<name>A0A1Y1UJX6_9TREE</name>
<feature type="region of interest" description="Disordered" evidence="6">
    <location>
        <begin position="324"/>
        <end position="354"/>
    </location>
</feature>
<organism evidence="8 9">
    <name type="scientific">Kockovaella imperatae</name>
    <dbReference type="NCBI Taxonomy" id="4999"/>
    <lineage>
        <taxon>Eukaryota</taxon>
        <taxon>Fungi</taxon>
        <taxon>Dikarya</taxon>
        <taxon>Basidiomycota</taxon>
        <taxon>Agaricomycotina</taxon>
        <taxon>Tremellomycetes</taxon>
        <taxon>Tremellales</taxon>
        <taxon>Cuniculitremaceae</taxon>
        <taxon>Kockovaella</taxon>
    </lineage>
</organism>
<evidence type="ECO:0000256" key="1">
    <source>
        <dbReference type="ARBA" id="ARBA00004123"/>
    </source>
</evidence>
<dbReference type="SMART" id="SM00066">
    <property type="entry name" value="GAL4"/>
    <property type="match status" value="2"/>
</dbReference>
<keyword evidence="2" id="KW-0479">Metal-binding</keyword>
<sequence length="354" mass="38750">MDSLALIEDGDVALSMQRSKFACLTCRVRKVRCDELRPECGSCVSGKRECIWQDDDSTRPLMAKSRGSKACESCRVKKLRCSGPQADGTCERCKTTRTECTWLERKRPRRRSGRSGSPPRRISYQPQSDAYTSGHQTGEMGARQAAGSGVMMSSETQDGTDYVSMAFDTLANTWPGVNGFDPSQGVTGDPSTLGALDIGEDEKLDLINLYFAAVHTLEYLCFIPSHQFMDMYNAGTVPQELLMLMLANALRFGSVPSPDDLARADAWADEASRYLLLKVHRLFSPIDLMALLLACHYDYARGNFASALLLSSIPLASSPKPTQSSLTNLCGVQPGRPSSSIHASQLNMAQIHPS</sequence>
<keyword evidence="9" id="KW-1185">Reference proteome</keyword>
<keyword evidence="3" id="KW-0805">Transcription regulation</keyword>
<evidence type="ECO:0000256" key="6">
    <source>
        <dbReference type="SAM" id="MobiDB-lite"/>
    </source>
</evidence>
<dbReference type="InterPro" id="IPR001138">
    <property type="entry name" value="Zn2Cys6_DnaBD"/>
</dbReference>
<dbReference type="RefSeq" id="XP_021872283.1">
    <property type="nucleotide sequence ID" value="XM_022012556.1"/>
</dbReference>
<feature type="domain" description="Zn(2)-C6 fungal-type" evidence="7">
    <location>
        <begin position="70"/>
        <end position="102"/>
    </location>
</feature>
<evidence type="ECO:0000256" key="2">
    <source>
        <dbReference type="ARBA" id="ARBA00022723"/>
    </source>
</evidence>
<evidence type="ECO:0000259" key="7">
    <source>
        <dbReference type="PROSITE" id="PS50048"/>
    </source>
</evidence>
<dbReference type="PROSITE" id="PS00463">
    <property type="entry name" value="ZN2_CY6_FUNGAL_1"/>
    <property type="match status" value="2"/>
</dbReference>
<keyword evidence="4" id="KW-0804">Transcription</keyword>
<dbReference type="Proteomes" id="UP000193218">
    <property type="component" value="Unassembled WGS sequence"/>
</dbReference>
<dbReference type="PANTHER" id="PTHR47338">
    <property type="entry name" value="ZN(II)2CYS6 TRANSCRIPTION FACTOR (EUROFUNG)-RELATED"/>
    <property type="match status" value="1"/>
</dbReference>
<dbReference type="GO" id="GO:0008270">
    <property type="term" value="F:zinc ion binding"/>
    <property type="evidence" value="ECO:0007669"/>
    <property type="project" value="InterPro"/>
</dbReference>
<keyword evidence="5" id="KW-0539">Nucleus</keyword>
<evidence type="ECO:0000313" key="8">
    <source>
        <dbReference type="EMBL" id="ORX38361.1"/>
    </source>
</evidence>
<dbReference type="PANTHER" id="PTHR47338:SF7">
    <property type="entry name" value="ZN(II)2CYS6 TRANSCRIPTION FACTOR (EUROFUNG)"/>
    <property type="match status" value="1"/>
</dbReference>
<dbReference type="InParanoid" id="A0A1Y1UJX6"/>
<proteinExistence type="predicted"/>
<dbReference type="PROSITE" id="PS50048">
    <property type="entry name" value="ZN2_CY6_FUNGAL_2"/>
    <property type="match status" value="2"/>
</dbReference>
<evidence type="ECO:0000256" key="5">
    <source>
        <dbReference type="ARBA" id="ARBA00023242"/>
    </source>
</evidence>
<dbReference type="Gene3D" id="4.10.240.10">
    <property type="entry name" value="Zn(2)-C6 fungal-type DNA-binding domain"/>
    <property type="match status" value="2"/>
</dbReference>
<comment type="subcellular location">
    <subcellularLocation>
        <location evidence="1">Nucleus</location>
    </subcellularLocation>
</comment>
<evidence type="ECO:0000256" key="3">
    <source>
        <dbReference type="ARBA" id="ARBA00023015"/>
    </source>
</evidence>
<comment type="caution">
    <text evidence="8">The sequence shown here is derived from an EMBL/GenBank/DDBJ whole genome shotgun (WGS) entry which is preliminary data.</text>
</comment>
<dbReference type="InterPro" id="IPR050815">
    <property type="entry name" value="TF_fung"/>
</dbReference>
<dbReference type="OrthoDB" id="5419315at2759"/>
<feature type="domain" description="Zn(2)-C6 fungal-type" evidence="7">
    <location>
        <begin position="22"/>
        <end position="52"/>
    </location>
</feature>
<gene>
    <name evidence="8" type="ORF">BD324DRAFT_351264</name>
</gene>
<dbReference type="EMBL" id="NBSH01000004">
    <property type="protein sequence ID" value="ORX38361.1"/>
    <property type="molecule type" value="Genomic_DNA"/>
</dbReference>
<feature type="compositionally biased region" description="Polar residues" evidence="6">
    <location>
        <begin position="124"/>
        <end position="136"/>
    </location>
</feature>
<feature type="region of interest" description="Disordered" evidence="6">
    <location>
        <begin position="104"/>
        <end position="154"/>
    </location>
</feature>
<dbReference type="STRING" id="4999.A0A1Y1UJX6"/>
<reference evidence="8 9" key="1">
    <citation type="submission" date="2017-03" db="EMBL/GenBank/DDBJ databases">
        <title>Widespread Adenine N6-methylation of Active Genes in Fungi.</title>
        <authorList>
            <consortium name="DOE Joint Genome Institute"/>
            <person name="Mondo S.J."/>
            <person name="Dannebaum R.O."/>
            <person name="Kuo R.C."/>
            <person name="Louie K.B."/>
            <person name="Bewick A.J."/>
            <person name="Labutti K."/>
            <person name="Haridas S."/>
            <person name="Kuo A."/>
            <person name="Salamov A."/>
            <person name="Ahrendt S.R."/>
            <person name="Lau R."/>
            <person name="Bowen B.P."/>
            <person name="Lipzen A."/>
            <person name="Sullivan W."/>
            <person name="Andreopoulos W.B."/>
            <person name="Clum A."/>
            <person name="Lindquist E."/>
            <person name="Daum C."/>
            <person name="Northen T.R."/>
            <person name="Ramamoorthy G."/>
            <person name="Schmitz R.J."/>
            <person name="Gryganskyi A."/>
            <person name="Culley D."/>
            <person name="Magnuson J."/>
            <person name="James T.Y."/>
            <person name="O'Malley M.A."/>
            <person name="Stajich J.E."/>
            <person name="Spatafora J.W."/>
            <person name="Visel A."/>
            <person name="Grigoriev I.V."/>
        </authorList>
    </citation>
    <scope>NUCLEOTIDE SEQUENCE [LARGE SCALE GENOMIC DNA]</scope>
    <source>
        <strain evidence="8 9">NRRL Y-17943</strain>
    </source>
</reference>
<evidence type="ECO:0000313" key="9">
    <source>
        <dbReference type="Proteomes" id="UP000193218"/>
    </source>
</evidence>